<proteinExistence type="predicted"/>
<evidence type="ECO:0000313" key="1">
    <source>
        <dbReference type="EMBL" id="KAG2288590.1"/>
    </source>
</evidence>
<protein>
    <submittedName>
        <fullName evidence="1">Uncharacterized protein</fullName>
    </submittedName>
</protein>
<evidence type="ECO:0000313" key="2">
    <source>
        <dbReference type="Proteomes" id="UP000886595"/>
    </source>
</evidence>
<accession>A0A8X7RHY9</accession>
<keyword evidence="2" id="KW-1185">Reference proteome</keyword>
<dbReference type="AlphaFoldDB" id="A0A8X7RHY9"/>
<comment type="caution">
    <text evidence="1">The sequence shown here is derived from an EMBL/GenBank/DDBJ whole genome shotgun (WGS) entry which is preliminary data.</text>
</comment>
<dbReference type="Proteomes" id="UP000886595">
    <property type="component" value="Unassembled WGS sequence"/>
</dbReference>
<dbReference type="EMBL" id="JAAMPC010000010">
    <property type="protein sequence ID" value="KAG2288590.1"/>
    <property type="molecule type" value="Genomic_DNA"/>
</dbReference>
<sequence>MPRRVCRALRLVDPNLGVGAQADSDFESDDPAPFDVPAEETNDGTWTLLLVTVVVRARRLSQILTVSLLV</sequence>
<organism evidence="1 2">
    <name type="scientific">Brassica carinata</name>
    <name type="common">Ethiopian mustard</name>
    <name type="synonym">Abyssinian cabbage</name>
    <dbReference type="NCBI Taxonomy" id="52824"/>
    <lineage>
        <taxon>Eukaryota</taxon>
        <taxon>Viridiplantae</taxon>
        <taxon>Streptophyta</taxon>
        <taxon>Embryophyta</taxon>
        <taxon>Tracheophyta</taxon>
        <taxon>Spermatophyta</taxon>
        <taxon>Magnoliopsida</taxon>
        <taxon>eudicotyledons</taxon>
        <taxon>Gunneridae</taxon>
        <taxon>Pentapetalae</taxon>
        <taxon>rosids</taxon>
        <taxon>malvids</taxon>
        <taxon>Brassicales</taxon>
        <taxon>Brassicaceae</taxon>
        <taxon>Brassiceae</taxon>
        <taxon>Brassica</taxon>
    </lineage>
</organism>
<gene>
    <name evidence="1" type="ORF">Bca52824_048194</name>
</gene>
<name>A0A8X7RHY9_BRACI</name>
<reference evidence="1 2" key="1">
    <citation type="submission" date="2020-02" db="EMBL/GenBank/DDBJ databases">
        <authorList>
            <person name="Ma Q."/>
            <person name="Huang Y."/>
            <person name="Song X."/>
            <person name="Pei D."/>
        </authorList>
    </citation>
    <scope>NUCLEOTIDE SEQUENCE [LARGE SCALE GENOMIC DNA]</scope>
    <source>
        <strain evidence="1">Sxm20200214</strain>
        <tissue evidence="1">Leaf</tissue>
    </source>
</reference>